<evidence type="ECO:0000313" key="1">
    <source>
        <dbReference type="EMBL" id="KAJ9088811.1"/>
    </source>
</evidence>
<sequence>MAASSSPTIPKTTSNCGFANLRIIDSLPSIYTQFLRKEGIDNLKDAYKCILTQYQDCVEDDPDEAESNDKYHTCLVCIKPKVEDSMFVELMAVKKRDSTPLVRKAFKYPILVSPIIEKAKRLLSNCTPLDPKRTHISEPTPTRAPSPVQMTKQGVQREEAPSPKDNDGMRAHLQLLKMQSSNLWISFQISPIS</sequence>
<accession>A0ACC2UQN3</accession>
<dbReference type="Proteomes" id="UP001165960">
    <property type="component" value="Unassembled WGS sequence"/>
</dbReference>
<dbReference type="EMBL" id="QTSX02000088">
    <property type="protein sequence ID" value="KAJ9088811.1"/>
    <property type="molecule type" value="Genomic_DNA"/>
</dbReference>
<proteinExistence type="predicted"/>
<gene>
    <name evidence="1" type="ORF">DSO57_1019533</name>
</gene>
<name>A0ACC2UQN3_9FUNG</name>
<reference evidence="1" key="1">
    <citation type="submission" date="2022-04" db="EMBL/GenBank/DDBJ databases">
        <title>Genome of the entomopathogenic fungus Entomophthora muscae.</title>
        <authorList>
            <person name="Elya C."/>
            <person name="Lovett B.R."/>
            <person name="Lee E."/>
            <person name="Macias A.M."/>
            <person name="Hajek A.E."/>
            <person name="De Bivort B.L."/>
            <person name="Kasson M.T."/>
            <person name="De Fine Licht H.H."/>
            <person name="Stajich J.E."/>
        </authorList>
    </citation>
    <scope>NUCLEOTIDE SEQUENCE</scope>
    <source>
        <strain evidence="1">Berkeley</strain>
    </source>
</reference>
<keyword evidence="2" id="KW-1185">Reference proteome</keyword>
<organism evidence="1 2">
    <name type="scientific">Entomophthora muscae</name>
    <dbReference type="NCBI Taxonomy" id="34485"/>
    <lineage>
        <taxon>Eukaryota</taxon>
        <taxon>Fungi</taxon>
        <taxon>Fungi incertae sedis</taxon>
        <taxon>Zoopagomycota</taxon>
        <taxon>Entomophthoromycotina</taxon>
        <taxon>Entomophthoromycetes</taxon>
        <taxon>Entomophthorales</taxon>
        <taxon>Entomophthoraceae</taxon>
        <taxon>Entomophthora</taxon>
    </lineage>
</organism>
<protein>
    <submittedName>
        <fullName evidence="1">Uncharacterized protein</fullName>
    </submittedName>
</protein>
<comment type="caution">
    <text evidence="1">The sequence shown here is derived from an EMBL/GenBank/DDBJ whole genome shotgun (WGS) entry which is preliminary data.</text>
</comment>
<evidence type="ECO:0000313" key="2">
    <source>
        <dbReference type="Proteomes" id="UP001165960"/>
    </source>
</evidence>